<feature type="compositionally biased region" description="Low complexity" evidence="1">
    <location>
        <begin position="794"/>
        <end position="807"/>
    </location>
</feature>
<proteinExistence type="predicted"/>
<dbReference type="EMBL" id="CAACVG010013480">
    <property type="protein sequence ID" value="VEN61890.1"/>
    <property type="molecule type" value="Genomic_DNA"/>
</dbReference>
<feature type="non-terminal residue" evidence="2">
    <location>
        <position position="985"/>
    </location>
</feature>
<dbReference type="OrthoDB" id="660555at2759"/>
<sequence>MDDRRTTGYFNKPPTVPIAQSKRSAGARLADYHFNSEPSRPAFLSLQRGETAPSSAAHTPTSPSPPQPPEEEYSPPSITPIISPPPAFQDAAKNGKQTSTTGTSSISDRAGAARMFFGKGTPLLSRTNAIEDSDASPPTSPVPPTATVSAPSTVAARDLRREAKAFGRPGGPGAQAKSLEDSGARRRSQFLQYYRGAGGSSSSSSSSMGFRSLDSAFTRANAGSRAMPRLSENTDDSSSVDRYQEADDEDNNSSSINVSMLPLHTTPTVTVQQTERGDRWEKEQRVSPSGRSSANRQQSHHRIQMRRSPAGSDTNKPPGSSSSTSGSEDEFVSRSPPPLAPSPQPPTSQGRRNTPSSRPYQSRSPSTEDQLQRVRRSRSLQLPEKRPPQQAPPLGGGGRSPSDGQHRTVIKIGTAPERSKRHKQQSVENEAVVSEEILREAEVVTGYLYRNKSRVAAQNLLSHRYNSVSKEDERLQKASSKDLPTNGFTVYYVGGGGGKERQKVLVRGSTSPSLPSQAKQSGRHAEAKPGDFWAQQYQQYERGRESAMRLSQSYPAHSRSVEVSGMDAIGGKGQDQPQQQHLKKRASQEGASDRRGSKQQQQQQQQQATVATAKDPRERRHSPNKLTAKAASGGAARTGAEGDSKKTSPVSSKSYTPTFGTAVSSLSSGGSDAWLTAGSSRRSGRASTSPEDTLGGRLPAVVRPGSAPSCDDQPDMPIMAEAQLAAQQRSLSLPKSFLATAGSIADQSGDSSPQKQGMNSIDSSPGLSRKIPTPEISQTAPVTPLHEGTRKSPSRSPSTGTPTSRPKAASTPLLLESSNNKEKKWGETVSHSSDYSLNPPRTRELGPRNLSVPAQQQSSTESVLQKFRKTFSLRFHQQSSPKSQKQSPKAQPQTQASCESSDGGAVEEPAPAPALPPAVIEKKEKLLTSLEDLLADRAIEEAEVHHHKYRFRPLAWRSSSKESKTGKSARSMKCNSGDSGIHIEV</sequence>
<accession>A0A653DNR5</accession>
<protein>
    <submittedName>
        <fullName evidence="2">Uncharacterized protein</fullName>
    </submittedName>
</protein>
<keyword evidence="3" id="KW-1185">Reference proteome</keyword>
<feature type="compositionally biased region" description="Polar residues" evidence="1">
    <location>
        <begin position="745"/>
        <end position="766"/>
    </location>
</feature>
<feature type="compositionally biased region" description="Polar residues" evidence="1">
    <location>
        <begin position="647"/>
        <end position="670"/>
    </location>
</feature>
<feature type="compositionally biased region" description="Polar residues" evidence="1">
    <location>
        <begin position="852"/>
        <end position="863"/>
    </location>
</feature>
<feature type="compositionally biased region" description="Pro residues" evidence="1">
    <location>
        <begin position="335"/>
        <end position="346"/>
    </location>
</feature>
<feature type="compositionally biased region" description="Low complexity" evidence="1">
    <location>
        <begin position="877"/>
        <end position="897"/>
    </location>
</feature>
<feature type="region of interest" description="Disordered" evidence="1">
    <location>
        <begin position="566"/>
        <end position="728"/>
    </location>
</feature>
<reference evidence="2 3" key="1">
    <citation type="submission" date="2019-01" db="EMBL/GenBank/DDBJ databases">
        <authorList>
            <person name="Sayadi A."/>
        </authorList>
    </citation>
    <scope>NUCLEOTIDE SEQUENCE [LARGE SCALE GENOMIC DNA]</scope>
</reference>
<dbReference type="Proteomes" id="UP000410492">
    <property type="component" value="Unassembled WGS sequence"/>
</dbReference>
<feature type="region of interest" description="Disordered" evidence="1">
    <location>
        <begin position="875"/>
        <end position="917"/>
    </location>
</feature>
<feature type="region of interest" description="Disordered" evidence="1">
    <location>
        <begin position="743"/>
        <end position="863"/>
    </location>
</feature>
<gene>
    <name evidence="2" type="ORF">CALMAC_LOCUS19178</name>
</gene>
<feature type="compositionally biased region" description="Polar residues" evidence="1">
    <location>
        <begin position="95"/>
        <end position="107"/>
    </location>
</feature>
<evidence type="ECO:0000256" key="1">
    <source>
        <dbReference type="SAM" id="MobiDB-lite"/>
    </source>
</evidence>
<feature type="region of interest" description="Disordered" evidence="1">
    <location>
        <begin position="507"/>
        <end position="531"/>
    </location>
</feature>
<organism evidence="2 3">
    <name type="scientific">Callosobruchus maculatus</name>
    <name type="common">Southern cowpea weevil</name>
    <name type="synonym">Pulse bruchid</name>
    <dbReference type="NCBI Taxonomy" id="64391"/>
    <lineage>
        <taxon>Eukaryota</taxon>
        <taxon>Metazoa</taxon>
        <taxon>Ecdysozoa</taxon>
        <taxon>Arthropoda</taxon>
        <taxon>Hexapoda</taxon>
        <taxon>Insecta</taxon>
        <taxon>Pterygota</taxon>
        <taxon>Neoptera</taxon>
        <taxon>Endopterygota</taxon>
        <taxon>Coleoptera</taxon>
        <taxon>Polyphaga</taxon>
        <taxon>Cucujiformia</taxon>
        <taxon>Chrysomeloidea</taxon>
        <taxon>Chrysomelidae</taxon>
        <taxon>Bruchinae</taxon>
        <taxon>Bruchini</taxon>
        <taxon>Callosobruchus</taxon>
    </lineage>
</organism>
<feature type="compositionally biased region" description="Basic and acidic residues" evidence="1">
    <location>
        <begin position="275"/>
        <end position="285"/>
    </location>
</feature>
<feature type="compositionally biased region" description="Low complexity" evidence="1">
    <location>
        <begin position="676"/>
        <end position="689"/>
    </location>
</feature>
<name>A0A653DNR5_CALMS</name>
<feature type="compositionally biased region" description="Polar residues" evidence="1">
    <location>
        <begin position="508"/>
        <end position="520"/>
    </location>
</feature>
<feature type="compositionally biased region" description="Low complexity" evidence="1">
    <location>
        <begin position="145"/>
        <end position="156"/>
    </location>
</feature>
<feature type="compositionally biased region" description="Polar residues" evidence="1">
    <location>
        <begin position="265"/>
        <end position="274"/>
    </location>
</feature>
<evidence type="ECO:0000313" key="3">
    <source>
        <dbReference type="Proteomes" id="UP000410492"/>
    </source>
</evidence>
<evidence type="ECO:0000313" key="2">
    <source>
        <dbReference type="EMBL" id="VEN61890.1"/>
    </source>
</evidence>
<feature type="compositionally biased region" description="Polar residues" evidence="1">
    <location>
        <begin position="286"/>
        <end position="297"/>
    </location>
</feature>
<feature type="compositionally biased region" description="Low complexity" evidence="1">
    <location>
        <begin position="50"/>
        <end position="61"/>
    </location>
</feature>
<feature type="region of interest" description="Disordered" evidence="1">
    <location>
        <begin position="956"/>
        <end position="985"/>
    </location>
</feature>
<feature type="region of interest" description="Disordered" evidence="1">
    <location>
        <begin position="1"/>
        <end position="430"/>
    </location>
</feature>
<dbReference type="AlphaFoldDB" id="A0A653DNR5"/>
<feature type="compositionally biased region" description="Low complexity" evidence="1">
    <location>
        <begin position="355"/>
        <end position="365"/>
    </location>
</feature>